<feature type="compositionally biased region" description="Basic and acidic residues" evidence="1">
    <location>
        <begin position="232"/>
        <end position="245"/>
    </location>
</feature>
<evidence type="ECO:0000313" key="2">
    <source>
        <dbReference type="EMBL" id="CAE7339672.1"/>
    </source>
</evidence>
<name>A0A812PLF7_SYMPI</name>
<dbReference type="AlphaFoldDB" id="A0A812PLF7"/>
<evidence type="ECO:0000256" key="1">
    <source>
        <dbReference type="SAM" id="MobiDB-lite"/>
    </source>
</evidence>
<feature type="compositionally biased region" description="Basic and acidic residues" evidence="1">
    <location>
        <begin position="285"/>
        <end position="300"/>
    </location>
</feature>
<sequence>MYGLTDGCCKASSVLERTGDGQNVSVTVFTPVYPLLILPGYLIMSYTRANLVAKLNEHGEDPPASWTVLQLKSRLSECLQAVKSGDVKTLEGELDRLNRAAKKKPALIAFLKDYIEDVPEKKTIPQLHALGSELITAKFPPRGSEKLGFGKFGYKTFLEVYNLHKDYCNWIRKTASEGDSCHWRLSRFASWLQEVELGTLESDPELMEDKMEKLGADPKDRRQQGRVSFPARESKLSAPKGRDSKSSASSTKPVPTSIYDEKDELAEALDRIKELEAQKLQLESQMKEHDPRGGKNRDPEPEVPPSNDDDVALAGEPVISDEERQRILKLVKHIHSVSGRLIKAAPEQLRAATDRERAIEELKGDLPDDMQWEEAAQQPVEVHERHLSPEERAQFREAKMKEGELLEEDYWIRPVPEIYEQMNVEPGELLKLKRAAYGSSFLKFRKSTCPETGELRVHAFPNSPELALVGWADAAWANRPDGKSSTEGIVIGFSSPELREGKIAPVSLAHWRTIVTDSKNLWDKLSKEILVIKGAEKRSDLEAIALKESQINSRLQLRWVHSDAMLANSLTKPTEKWQIQLFLKMKQHWRIVHDSSMTSARRRKAEGIDPMHSEAQR</sequence>
<protein>
    <submittedName>
        <fullName evidence="2">Uncharacterized protein</fullName>
    </submittedName>
</protein>
<keyword evidence="3" id="KW-1185">Reference proteome</keyword>
<feature type="region of interest" description="Disordered" evidence="1">
    <location>
        <begin position="282"/>
        <end position="312"/>
    </location>
</feature>
<dbReference type="Proteomes" id="UP000649617">
    <property type="component" value="Unassembled WGS sequence"/>
</dbReference>
<gene>
    <name evidence="2" type="ORF">SPIL2461_LOCUS7981</name>
</gene>
<accession>A0A812PLF7</accession>
<feature type="compositionally biased region" description="Basic and acidic residues" evidence="1">
    <location>
        <begin position="213"/>
        <end position="223"/>
    </location>
</feature>
<feature type="compositionally biased region" description="Basic and acidic residues" evidence="1">
    <location>
        <begin position="605"/>
        <end position="617"/>
    </location>
</feature>
<proteinExistence type="predicted"/>
<feature type="region of interest" description="Disordered" evidence="1">
    <location>
        <begin position="213"/>
        <end position="261"/>
    </location>
</feature>
<reference evidence="2" key="1">
    <citation type="submission" date="2021-02" db="EMBL/GenBank/DDBJ databases">
        <authorList>
            <person name="Dougan E. K."/>
            <person name="Rhodes N."/>
            <person name="Thang M."/>
            <person name="Chan C."/>
        </authorList>
    </citation>
    <scope>NUCLEOTIDE SEQUENCE</scope>
</reference>
<dbReference type="EMBL" id="CAJNIZ010012886">
    <property type="protein sequence ID" value="CAE7339672.1"/>
    <property type="molecule type" value="Genomic_DNA"/>
</dbReference>
<evidence type="ECO:0000313" key="3">
    <source>
        <dbReference type="Proteomes" id="UP000649617"/>
    </source>
</evidence>
<feature type="region of interest" description="Disordered" evidence="1">
    <location>
        <begin position="597"/>
        <end position="617"/>
    </location>
</feature>
<comment type="caution">
    <text evidence="2">The sequence shown here is derived from an EMBL/GenBank/DDBJ whole genome shotgun (WGS) entry which is preliminary data.</text>
</comment>
<organism evidence="2 3">
    <name type="scientific">Symbiodinium pilosum</name>
    <name type="common">Dinoflagellate</name>
    <dbReference type="NCBI Taxonomy" id="2952"/>
    <lineage>
        <taxon>Eukaryota</taxon>
        <taxon>Sar</taxon>
        <taxon>Alveolata</taxon>
        <taxon>Dinophyceae</taxon>
        <taxon>Suessiales</taxon>
        <taxon>Symbiodiniaceae</taxon>
        <taxon>Symbiodinium</taxon>
    </lineage>
</organism>